<comment type="caution">
    <text evidence="3">The sequence shown here is derived from an EMBL/GenBank/DDBJ whole genome shotgun (WGS) entry which is preliminary data.</text>
</comment>
<keyword evidence="1" id="KW-0812">Transmembrane</keyword>
<organism evidence="3 4">
    <name type="scientific">Mumia flava</name>
    <dbReference type="NCBI Taxonomy" id="1348852"/>
    <lineage>
        <taxon>Bacteria</taxon>
        <taxon>Bacillati</taxon>
        <taxon>Actinomycetota</taxon>
        <taxon>Actinomycetes</taxon>
        <taxon>Propionibacteriales</taxon>
        <taxon>Nocardioidaceae</taxon>
        <taxon>Mumia</taxon>
    </lineage>
</organism>
<reference evidence="3 4" key="1">
    <citation type="submission" date="2017-11" db="EMBL/GenBank/DDBJ databases">
        <title>Genomic Encyclopedia of Archaeal and Bacterial Type Strains, Phase II (KMG-II): From Individual Species to Whole Genera.</title>
        <authorList>
            <person name="Goeker M."/>
        </authorList>
    </citation>
    <scope>NUCLEOTIDE SEQUENCE [LARGE SCALE GENOMIC DNA]</scope>
    <source>
        <strain evidence="3 4">DSM 27763</strain>
    </source>
</reference>
<dbReference type="EMBL" id="PGEZ01000001">
    <property type="protein sequence ID" value="PJJ56511.1"/>
    <property type="molecule type" value="Genomic_DNA"/>
</dbReference>
<feature type="transmembrane region" description="Helical" evidence="1">
    <location>
        <begin position="263"/>
        <end position="288"/>
    </location>
</feature>
<dbReference type="RefSeq" id="WP_039345595.1">
    <property type="nucleotide sequence ID" value="NZ_PGEZ01000001.1"/>
</dbReference>
<feature type="transmembrane region" description="Helical" evidence="1">
    <location>
        <begin position="97"/>
        <end position="117"/>
    </location>
</feature>
<accession>A0A0B2BPQ7</accession>
<keyword evidence="1" id="KW-0472">Membrane</keyword>
<feature type="transmembrane region" description="Helical" evidence="1">
    <location>
        <begin position="224"/>
        <end position="243"/>
    </location>
</feature>
<dbReference type="InterPro" id="IPR058484">
    <property type="entry name" value="DUF8171"/>
</dbReference>
<proteinExistence type="predicted"/>
<gene>
    <name evidence="3" type="ORF">CLV56_0720</name>
</gene>
<dbReference type="AlphaFoldDB" id="A0A0B2BPQ7"/>
<dbReference type="Pfam" id="PF26509">
    <property type="entry name" value="DUF8171"/>
    <property type="match status" value="1"/>
</dbReference>
<name>A0A0B2BPQ7_9ACTN</name>
<dbReference type="OrthoDB" id="512563at2"/>
<protein>
    <recommendedName>
        <fullName evidence="2">DUF8171 domain-containing protein</fullName>
    </recommendedName>
</protein>
<evidence type="ECO:0000313" key="3">
    <source>
        <dbReference type="EMBL" id="PJJ56511.1"/>
    </source>
</evidence>
<feature type="transmembrane region" description="Helical" evidence="1">
    <location>
        <begin position="171"/>
        <end position="194"/>
    </location>
</feature>
<evidence type="ECO:0000256" key="1">
    <source>
        <dbReference type="SAM" id="Phobius"/>
    </source>
</evidence>
<sequence length="299" mass="32333">MSESTTTRRRLREPAPDLTSSQKLMVFVLSMTLFGLANIVTEVLPEITVGPVELSVSYLAFVPVLMVSLFHPLYAALGAPLGEIVFVDLLMGNFSGIGEVEGYLQMALGLYVAGSLVRDPRKRWQVASAAMIAVLIDKGVGGIVDFTKVWVGVEDAEYVDGLPESILMLEGIAFTTDFVISGVLFGAIPAAYLAPRLYGKIEPLMGMAPRDPARRTPGLARSSAAFIALAVLLMFASAVFAFMEAADMAYGSWEPDFLDQYGLSFLWVSVAVCAIVLIGIVITARIVAQERRDEVGRQR</sequence>
<evidence type="ECO:0000259" key="2">
    <source>
        <dbReference type="Pfam" id="PF26509"/>
    </source>
</evidence>
<feature type="transmembrane region" description="Helical" evidence="1">
    <location>
        <begin position="56"/>
        <end position="77"/>
    </location>
</feature>
<keyword evidence="1" id="KW-1133">Transmembrane helix</keyword>
<feature type="transmembrane region" description="Helical" evidence="1">
    <location>
        <begin position="129"/>
        <end position="151"/>
    </location>
</feature>
<feature type="domain" description="DUF8171" evidence="2">
    <location>
        <begin position="25"/>
        <end position="291"/>
    </location>
</feature>
<dbReference type="Proteomes" id="UP000230842">
    <property type="component" value="Unassembled WGS sequence"/>
</dbReference>
<keyword evidence="4" id="KW-1185">Reference proteome</keyword>
<evidence type="ECO:0000313" key="4">
    <source>
        <dbReference type="Proteomes" id="UP000230842"/>
    </source>
</evidence>